<evidence type="ECO:0000256" key="1">
    <source>
        <dbReference type="SAM" id="MobiDB-lite"/>
    </source>
</evidence>
<dbReference type="AlphaFoldDB" id="R0LNX6"/>
<evidence type="ECO:0000313" key="2">
    <source>
        <dbReference type="EMBL" id="EOB07404.1"/>
    </source>
</evidence>
<keyword evidence="3" id="KW-1185">Reference proteome</keyword>
<proteinExistence type="predicted"/>
<feature type="region of interest" description="Disordered" evidence="1">
    <location>
        <begin position="232"/>
        <end position="257"/>
    </location>
</feature>
<dbReference type="EMBL" id="KB742527">
    <property type="protein sequence ID" value="EOB07404.1"/>
    <property type="molecule type" value="Genomic_DNA"/>
</dbReference>
<name>R0LNX6_ANAPL</name>
<reference evidence="3" key="1">
    <citation type="journal article" date="2013" name="Nat. Genet.">
        <title>The duck genome and transcriptome provide insight into an avian influenza virus reservoir species.</title>
        <authorList>
            <person name="Huang Y."/>
            <person name="Li Y."/>
            <person name="Burt D.W."/>
            <person name="Chen H."/>
            <person name="Zhang Y."/>
            <person name="Qian W."/>
            <person name="Kim H."/>
            <person name="Gan S."/>
            <person name="Zhao Y."/>
            <person name="Li J."/>
            <person name="Yi K."/>
            <person name="Feng H."/>
            <person name="Zhu P."/>
            <person name="Li B."/>
            <person name="Liu Q."/>
            <person name="Fairley S."/>
            <person name="Magor K.E."/>
            <person name="Du Z."/>
            <person name="Hu X."/>
            <person name="Goodman L."/>
            <person name="Tafer H."/>
            <person name="Vignal A."/>
            <person name="Lee T."/>
            <person name="Kim K.W."/>
            <person name="Sheng Z."/>
            <person name="An Y."/>
            <person name="Searle S."/>
            <person name="Herrero J."/>
            <person name="Groenen M.A."/>
            <person name="Crooijmans R.P."/>
            <person name="Faraut T."/>
            <person name="Cai Q."/>
            <person name="Webster R.G."/>
            <person name="Aldridge J.R."/>
            <person name="Warren W.C."/>
            <person name="Bartschat S."/>
            <person name="Kehr S."/>
            <person name="Marz M."/>
            <person name="Stadler P.F."/>
            <person name="Smith J."/>
            <person name="Kraus R.H."/>
            <person name="Zhao Y."/>
            <person name="Ren L."/>
            <person name="Fei J."/>
            <person name="Morisson M."/>
            <person name="Kaiser P."/>
            <person name="Griffin D.K."/>
            <person name="Rao M."/>
            <person name="Pitel F."/>
            <person name="Wang J."/>
            <person name="Li N."/>
        </authorList>
    </citation>
    <scope>NUCLEOTIDE SEQUENCE [LARGE SCALE GENOMIC DNA]</scope>
</reference>
<sequence>MLVGPPACLGNEMKALAYWESQGKEGPQEGARRGPYASGSHVGWISLGWVRLLPLGCIPVGKISALEGIAGLQFAALDSVSPSRRANGTFVMSKILLVIGFESDKMNNLEEEGAANNNSNSRQLLLFVVIVGAVQQSNQAIRSGQPANIPVHCSPFKPSLFPPLLLGTCSFFSQTLSSDTTHRSDAGRSARKEGPGCLEGEQSKRNNAPLSGLLPAALFYGVGVGDKCWKQTEQRPETLSQPEVSEGIAGSRSTADY</sequence>
<protein>
    <submittedName>
        <fullName evidence="2">Uncharacterized protein</fullName>
    </submittedName>
</protein>
<evidence type="ECO:0000313" key="3">
    <source>
        <dbReference type="Proteomes" id="UP000296049"/>
    </source>
</evidence>
<gene>
    <name evidence="2" type="ORF">Anapl_03615</name>
</gene>
<dbReference type="Proteomes" id="UP000296049">
    <property type="component" value="Unassembled WGS sequence"/>
</dbReference>
<accession>R0LNX6</accession>
<feature type="region of interest" description="Disordered" evidence="1">
    <location>
        <begin position="178"/>
        <end position="208"/>
    </location>
</feature>
<organism evidence="2 3">
    <name type="scientific">Anas platyrhynchos</name>
    <name type="common">Mallard</name>
    <name type="synonym">Anas boschas</name>
    <dbReference type="NCBI Taxonomy" id="8839"/>
    <lineage>
        <taxon>Eukaryota</taxon>
        <taxon>Metazoa</taxon>
        <taxon>Chordata</taxon>
        <taxon>Craniata</taxon>
        <taxon>Vertebrata</taxon>
        <taxon>Euteleostomi</taxon>
        <taxon>Archelosauria</taxon>
        <taxon>Archosauria</taxon>
        <taxon>Dinosauria</taxon>
        <taxon>Saurischia</taxon>
        <taxon>Theropoda</taxon>
        <taxon>Coelurosauria</taxon>
        <taxon>Aves</taxon>
        <taxon>Neognathae</taxon>
        <taxon>Galloanserae</taxon>
        <taxon>Anseriformes</taxon>
        <taxon>Anatidae</taxon>
        <taxon>Anatinae</taxon>
        <taxon>Anas</taxon>
    </lineage>
</organism>
<feature type="compositionally biased region" description="Basic and acidic residues" evidence="1">
    <location>
        <begin position="180"/>
        <end position="194"/>
    </location>
</feature>